<sequence length="226" mass="24615">MKTRVKILVLFYSLTGKTAELAKFVAEGAVSVADTKVDIKRVPEILADSYFEERPQERQIRDRLASEFPQATREDLLSSDAIAFGTPTHFGSFASQVKHFIDQLAPEWIKGELVGKPVSVFCSSGSTHGGGELTLLSLMIPLFNLGMIPVGIPYPIQGESADFESGSPYGAIFVSGGGRRPSEGDKKTARILGERLGVMAHILSCNCESCTKYKAFIREPGIKKNE</sequence>
<dbReference type="GO" id="GO:0010181">
    <property type="term" value="F:FMN binding"/>
    <property type="evidence" value="ECO:0007669"/>
    <property type="project" value="InterPro"/>
</dbReference>
<proteinExistence type="inferred from homology"/>
<dbReference type="EMBL" id="LCIY01000032">
    <property type="protein sequence ID" value="KKT65926.1"/>
    <property type="molecule type" value="Genomic_DNA"/>
</dbReference>
<dbReference type="GO" id="GO:0009055">
    <property type="term" value="F:electron transfer activity"/>
    <property type="evidence" value="ECO:0007669"/>
    <property type="project" value="InterPro"/>
</dbReference>
<dbReference type="GO" id="GO:0016020">
    <property type="term" value="C:membrane"/>
    <property type="evidence" value="ECO:0007669"/>
    <property type="project" value="TreeGrafter"/>
</dbReference>
<gene>
    <name evidence="3" type="ORF">UW60_C0032G0008</name>
</gene>
<dbReference type="SUPFAM" id="SSF52218">
    <property type="entry name" value="Flavoproteins"/>
    <property type="match status" value="1"/>
</dbReference>
<dbReference type="InterPro" id="IPR008254">
    <property type="entry name" value="Flavodoxin/NO_synth"/>
</dbReference>
<evidence type="ECO:0000256" key="1">
    <source>
        <dbReference type="ARBA" id="ARBA00006961"/>
    </source>
</evidence>
<organism evidence="3 4">
    <name type="scientific">Candidatus Woesebacteria bacterium GW2011_GWA2_44_33</name>
    <dbReference type="NCBI Taxonomy" id="1618564"/>
    <lineage>
        <taxon>Bacteria</taxon>
        <taxon>Candidatus Woeseibacteriota</taxon>
    </lineage>
</organism>
<dbReference type="PROSITE" id="PS50902">
    <property type="entry name" value="FLAVODOXIN_LIKE"/>
    <property type="match status" value="1"/>
</dbReference>
<dbReference type="InterPro" id="IPR029039">
    <property type="entry name" value="Flavoprotein-like_sf"/>
</dbReference>
<dbReference type="PANTHER" id="PTHR30546">
    <property type="entry name" value="FLAVODOXIN-RELATED PROTEIN WRBA-RELATED"/>
    <property type="match status" value="1"/>
</dbReference>
<name>A0A0G1J2T6_9BACT</name>
<feature type="domain" description="Flavodoxin-like" evidence="2">
    <location>
        <begin position="7"/>
        <end position="174"/>
    </location>
</feature>
<dbReference type="GO" id="GO:0003955">
    <property type="term" value="F:NAD(P)H dehydrogenase (quinone) activity"/>
    <property type="evidence" value="ECO:0007669"/>
    <property type="project" value="InterPro"/>
</dbReference>
<dbReference type="NCBIfam" id="NF002999">
    <property type="entry name" value="PRK03767.1"/>
    <property type="match status" value="1"/>
</dbReference>
<reference evidence="3 4" key="1">
    <citation type="journal article" date="2015" name="Nature">
        <title>rRNA introns, odd ribosomes, and small enigmatic genomes across a large radiation of phyla.</title>
        <authorList>
            <person name="Brown C.T."/>
            <person name="Hug L.A."/>
            <person name="Thomas B.C."/>
            <person name="Sharon I."/>
            <person name="Castelle C.J."/>
            <person name="Singh A."/>
            <person name="Wilkins M.J."/>
            <person name="Williams K.H."/>
            <person name="Banfield J.F."/>
        </authorList>
    </citation>
    <scope>NUCLEOTIDE SEQUENCE [LARGE SCALE GENOMIC DNA]</scope>
</reference>
<dbReference type="PANTHER" id="PTHR30546:SF23">
    <property type="entry name" value="FLAVOPROTEIN-LIKE PROTEIN YCP4-RELATED"/>
    <property type="match status" value="1"/>
</dbReference>
<evidence type="ECO:0000259" key="2">
    <source>
        <dbReference type="PROSITE" id="PS50902"/>
    </source>
</evidence>
<dbReference type="InterPro" id="IPR010089">
    <property type="entry name" value="Flavoprotein_WrbA-like"/>
</dbReference>
<evidence type="ECO:0000313" key="3">
    <source>
        <dbReference type="EMBL" id="KKT65926.1"/>
    </source>
</evidence>
<dbReference type="AlphaFoldDB" id="A0A0G1J2T6"/>
<comment type="similarity">
    <text evidence="1">Belongs to the WrbA family.</text>
</comment>
<dbReference type="Proteomes" id="UP000034826">
    <property type="component" value="Unassembled WGS sequence"/>
</dbReference>
<protein>
    <submittedName>
        <fullName evidence="3">Flavoprotein WrbA</fullName>
    </submittedName>
</protein>
<accession>A0A0G1J2T6</accession>
<dbReference type="NCBIfam" id="TIGR01755">
    <property type="entry name" value="flav_wrbA"/>
    <property type="match status" value="1"/>
</dbReference>
<evidence type="ECO:0000313" key="4">
    <source>
        <dbReference type="Proteomes" id="UP000034826"/>
    </source>
</evidence>
<dbReference type="PROSITE" id="PS00201">
    <property type="entry name" value="FLAVODOXIN"/>
    <property type="match status" value="1"/>
</dbReference>
<dbReference type="Gene3D" id="3.40.50.360">
    <property type="match status" value="1"/>
</dbReference>
<dbReference type="InterPro" id="IPR001226">
    <property type="entry name" value="Flavodoxin_CS"/>
</dbReference>
<comment type="caution">
    <text evidence="3">The sequence shown here is derived from an EMBL/GenBank/DDBJ whole genome shotgun (WGS) entry which is preliminary data.</text>
</comment>
<dbReference type="InterPro" id="IPR005025">
    <property type="entry name" value="FMN_Rdtase-like_dom"/>
</dbReference>
<dbReference type="Pfam" id="PF03358">
    <property type="entry name" value="FMN_red"/>
    <property type="match status" value="1"/>
</dbReference>